<dbReference type="InterPro" id="IPR012677">
    <property type="entry name" value="Nucleotide-bd_a/b_plait_sf"/>
</dbReference>
<reference evidence="7 8" key="1">
    <citation type="submission" date="2013-07" db="EMBL/GenBank/DDBJ databases">
        <title>The Genome Sequence of Cryptococcus heveanensis BCC8398.</title>
        <authorList>
            <consortium name="The Broad Institute Genome Sequencing Platform"/>
            <person name="Cuomo C."/>
            <person name="Litvintseva A."/>
            <person name="Chen Y."/>
            <person name="Heitman J."/>
            <person name="Sun S."/>
            <person name="Springer D."/>
            <person name="Dromer F."/>
            <person name="Young S.K."/>
            <person name="Zeng Q."/>
            <person name="Gargeya S."/>
            <person name="Fitzgerald M."/>
            <person name="Abouelleil A."/>
            <person name="Alvarado L."/>
            <person name="Berlin A.M."/>
            <person name="Chapman S.B."/>
            <person name="Dewar J."/>
            <person name="Goldberg J."/>
            <person name="Griggs A."/>
            <person name="Gujja S."/>
            <person name="Hansen M."/>
            <person name="Howarth C."/>
            <person name="Imamovic A."/>
            <person name="Larimer J."/>
            <person name="McCowan C."/>
            <person name="Murphy C."/>
            <person name="Pearson M."/>
            <person name="Priest M."/>
            <person name="Roberts A."/>
            <person name="Saif S."/>
            <person name="Shea T."/>
            <person name="Sykes S."/>
            <person name="Wortman J."/>
            <person name="Nusbaum C."/>
            <person name="Birren B."/>
        </authorList>
    </citation>
    <scope>NUCLEOTIDE SEQUENCE [LARGE SCALE GENOMIC DNA]</scope>
    <source>
        <strain evidence="7 8">BCC8398</strain>
    </source>
</reference>
<dbReference type="STRING" id="1296120.A0A1B9GN58"/>
<feature type="compositionally biased region" description="Basic and acidic residues" evidence="5">
    <location>
        <begin position="176"/>
        <end position="198"/>
    </location>
</feature>
<dbReference type="Proteomes" id="UP000092666">
    <property type="component" value="Unassembled WGS sequence"/>
</dbReference>
<keyword evidence="1" id="KW-0507">mRNA processing</keyword>
<dbReference type="PANTHER" id="PTHR23139">
    <property type="entry name" value="RNA-BINDING PROTEIN"/>
    <property type="match status" value="1"/>
</dbReference>
<feature type="compositionally biased region" description="Low complexity" evidence="5">
    <location>
        <begin position="640"/>
        <end position="650"/>
    </location>
</feature>
<evidence type="ECO:0000256" key="1">
    <source>
        <dbReference type="ARBA" id="ARBA00022664"/>
    </source>
</evidence>
<dbReference type="SMART" id="SM00360">
    <property type="entry name" value="RRM"/>
    <property type="match status" value="3"/>
</dbReference>
<dbReference type="InterPro" id="IPR035979">
    <property type="entry name" value="RBD_domain_sf"/>
</dbReference>
<evidence type="ECO:0000259" key="6">
    <source>
        <dbReference type="PROSITE" id="PS50102"/>
    </source>
</evidence>
<organism evidence="7 8">
    <name type="scientific">Kwoniella heveanensis BCC8398</name>
    <dbReference type="NCBI Taxonomy" id="1296120"/>
    <lineage>
        <taxon>Eukaryota</taxon>
        <taxon>Fungi</taxon>
        <taxon>Dikarya</taxon>
        <taxon>Basidiomycota</taxon>
        <taxon>Agaricomycotina</taxon>
        <taxon>Tremellomycetes</taxon>
        <taxon>Tremellales</taxon>
        <taxon>Cryptococcaceae</taxon>
        <taxon>Kwoniella</taxon>
    </lineage>
</organism>
<feature type="compositionally biased region" description="Basic and acidic residues" evidence="5">
    <location>
        <begin position="56"/>
        <end position="124"/>
    </location>
</feature>
<keyword evidence="8" id="KW-1185">Reference proteome</keyword>
<dbReference type="CDD" id="cd12231">
    <property type="entry name" value="RRM2_U2AF65"/>
    <property type="match status" value="1"/>
</dbReference>
<feature type="region of interest" description="Disordered" evidence="5">
    <location>
        <begin position="1"/>
        <end position="224"/>
    </location>
</feature>
<dbReference type="CDD" id="cd12232">
    <property type="entry name" value="RRM3_U2AF65"/>
    <property type="match status" value="1"/>
</dbReference>
<evidence type="ECO:0000256" key="5">
    <source>
        <dbReference type="SAM" id="MobiDB-lite"/>
    </source>
</evidence>
<dbReference type="OrthoDB" id="10266058at2759"/>
<dbReference type="Gene3D" id="3.30.70.330">
    <property type="match status" value="3"/>
</dbReference>
<keyword evidence="3" id="KW-0508">mRNA splicing</keyword>
<dbReference type="SUPFAM" id="SSF54928">
    <property type="entry name" value="RNA-binding domain, RBD"/>
    <property type="match status" value="2"/>
</dbReference>
<sequence length="688" mass="77165">MDAGYDALEEAASSFAKNRDRPDDDARSHRSHRDRDHDRDRGGDRDRDRERRHRDRDRESHRDDRDDRHRGDRDRERERDRDGHRDRDRDRERDRDRDRYDRYERDRERGDRVREREREYDERPRRRRREDDEYGLAAEPMGGGAGGGVGHRDRRPRYDDPHAEPMRGYSSPPRRRRDDDDWRGGRDRERDRRGDGGRRGSPGRSPTPPGTVPLEERHVQNSQWDVRPAQFANVGAMEAKMTGMFTYGPGRVAPPSTLGVPQQVMAGSFPPSNPVRQTKRLYVGGINDLMTERSIQEFLNGLMRENKLAAEMPGEPVASCQINRDKNFAFVEFRTADEATAALQFDGVMCEGTPLRVRRPKDYNGTDPVSAQFGSGAPGIVDSPNKLFIGGLPTYLNDEQVMELLKAFGELKSFNLVKESAGVSKGFAFCEYMDPNVTDMAIQGLHNFALGDRVLVVQRAAVGRNQPPGSHRQGQDHHQHAMPGSAQYLQRTVPSILQNANDDAPTTRVMLLLNMVTPEELYSDQDYEEILEDINDECSKYGEVEGVRIPRPVPKSKKWLPTDSAASTAEKNRKIDEENGVGRVYVMYKDVESTRKAMKAIGGRQFGGRTILVANVSEEEFLGPAPPPPPEADEEGSGSGRASTAAPPDASADDDSAPPPPPPAPPAEADLDAAAADAVKDIMADILG</sequence>
<keyword evidence="2 4" id="KW-0694">RNA-binding</keyword>
<evidence type="ECO:0000256" key="2">
    <source>
        <dbReference type="ARBA" id="ARBA00022884"/>
    </source>
</evidence>
<feature type="compositionally biased region" description="Basic and acidic residues" evidence="5">
    <location>
        <begin position="156"/>
        <end position="165"/>
    </location>
</feature>
<dbReference type="InterPro" id="IPR000504">
    <property type="entry name" value="RRM_dom"/>
</dbReference>
<evidence type="ECO:0000313" key="7">
    <source>
        <dbReference type="EMBL" id="OCF32437.1"/>
    </source>
</evidence>
<feature type="compositionally biased region" description="Basic and acidic residues" evidence="5">
    <location>
        <begin position="17"/>
        <end position="49"/>
    </location>
</feature>
<dbReference type="InterPro" id="IPR003954">
    <property type="entry name" value="RRM_euk-type"/>
</dbReference>
<dbReference type="Pfam" id="PF00076">
    <property type="entry name" value="RRM_1"/>
    <property type="match status" value="2"/>
</dbReference>
<dbReference type="PROSITE" id="PS50102">
    <property type="entry name" value="RRM"/>
    <property type="match status" value="3"/>
</dbReference>
<evidence type="ECO:0000256" key="4">
    <source>
        <dbReference type="PROSITE-ProRule" id="PRU00176"/>
    </source>
</evidence>
<feature type="domain" description="RRM" evidence="6">
    <location>
        <begin position="385"/>
        <end position="462"/>
    </location>
</feature>
<dbReference type="FunFam" id="3.30.70.330:FF:000605">
    <property type="entry name" value="Splicing factor U2AF 65 kDa subunit"/>
    <property type="match status" value="1"/>
</dbReference>
<feature type="region of interest" description="Disordered" evidence="5">
    <location>
        <begin position="620"/>
        <end position="673"/>
    </location>
</feature>
<evidence type="ECO:0000256" key="3">
    <source>
        <dbReference type="ARBA" id="ARBA00023187"/>
    </source>
</evidence>
<feature type="domain" description="RRM" evidence="6">
    <location>
        <begin position="508"/>
        <end position="618"/>
    </location>
</feature>
<dbReference type="FunFam" id="3.30.70.330:FF:000074">
    <property type="entry name" value="U2 snRNP auxiliary factor large subunit"/>
    <property type="match status" value="1"/>
</dbReference>
<accession>A0A1B9GN58</accession>
<dbReference type="EMBL" id="KI669508">
    <property type="protein sequence ID" value="OCF32437.1"/>
    <property type="molecule type" value="Genomic_DNA"/>
</dbReference>
<name>A0A1B9GN58_9TREE</name>
<gene>
    <name evidence="7" type="ORF">I316_05863</name>
</gene>
<evidence type="ECO:0000313" key="8">
    <source>
        <dbReference type="Proteomes" id="UP000092666"/>
    </source>
</evidence>
<dbReference type="SMART" id="SM00361">
    <property type="entry name" value="RRM_1"/>
    <property type="match status" value="1"/>
</dbReference>
<dbReference type="GO" id="GO:0008380">
    <property type="term" value="P:RNA splicing"/>
    <property type="evidence" value="ECO:0007669"/>
    <property type="project" value="UniProtKB-KW"/>
</dbReference>
<dbReference type="GO" id="GO:0006397">
    <property type="term" value="P:mRNA processing"/>
    <property type="evidence" value="ECO:0007669"/>
    <property type="project" value="UniProtKB-KW"/>
</dbReference>
<dbReference type="AlphaFoldDB" id="A0A1B9GN58"/>
<reference evidence="8" key="2">
    <citation type="submission" date="2013-12" db="EMBL/GenBank/DDBJ databases">
        <title>Evolution of pathogenesis and genome organization in the Tremellales.</title>
        <authorList>
            <person name="Cuomo C."/>
            <person name="Litvintseva A."/>
            <person name="Heitman J."/>
            <person name="Chen Y."/>
            <person name="Sun S."/>
            <person name="Springer D."/>
            <person name="Dromer F."/>
            <person name="Young S."/>
            <person name="Zeng Q."/>
            <person name="Chapman S."/>
            <person name="Gujja S."/>
            <person name="Saif S."/>
            <person name="Birren B."/>
        </authorList>
    </citation>
    <scope>NUCLEOTIDE SEQUENCE [LARGE SCALE GENOMIC DNA]</scope>
    <source>
        <strain evidence="8">BCC8398</strain>
    </source>
</reference>
<dbReference type="GO" id="GO:0003723">
    <property type="term" value="F:RNA binding"/>
    <property type="evidence" value="ECO:0007669"/>
    <property type="project" value="UniProtKB-UniRule"/>
</dbReference>
<dbReference type="CDD" id="cd12230">
    <property type="entry name" value="RRM1_U2AF65"/>
    <property type="match status" value="1"/>
</dbReference>
<feature type="compositionally biased region" description="Pro residues" evidence="5">
    <location>
        <begin position="657"/>
        <end position="666"/>
    </location>
</feature>
<proteinExistence type="predicted"/>
<feature type="domain" description="RRM" evidence="6">
    <location>
        <begin position="279"/>
        <end position="362"/>
    </location>
</feature>
<protein>
    <submittedName>
        <fullName evidence="7">Splicing factor U2AF 65 kDa subunit</fullName>
    </submittedName>
</protein>